<dbReference type="InterPro" id="IPR039421">
    <property type="entry name" value="Type_1_exporter"/>
</dbReference>
<keyword evidence="5" id="KW-0813">Transport</keyword>
<evidence type="ECO:0000256" key="4">
    <source>
        <dbReference type="ARBA" id="ARBA00022840"/>
    </source>
</evidence>
<evidence type="ECO:0000256" key="6">
    <source>
        <dbReference type="ARBA" id="ARBA00022989"/>
    </source>
</evidence>
<evidence type="ECO:0000256" key="1">
    <source>
        <dbReference type="ARBA" id="ARBA00004651"/>
    </source>
</evidence>
<dbReference type="InterPro" id="IPR005074">
    <property type="entry name" value="Peptidase_C39"/>
</dbReference>
<dbReference type="PANTHER" id="PTHR24221">
    <property type="entry name" value="ATP-BINDING CASSETTE SUB-FAMILY B"/>
    <property type="match status" value="1"/>
</dbReference>
<keyword evidence="2 9" id="KW-0812">Transmembrane</keyword>
<keyword evidence="5" id="KW-0653">Protein transport</keyword>
<evidence type="ECO:0000256" key="8">
    <source>
        <dbReference type="ARBA" id="ARBA00043264"/>
    </source>
</evidence>
<dbReference type="SUPFAM" id="SSF90123">
    <property type="entry name" value="ABC transporter transmembrane region"/>
    <property type="match status" value="1"/>
</dbReference>
<dbReference type="InterPro" id="IPR011527">
    <property type="entry name" value="ABC1_TM_dom"/>
</dbReference>
<dbReference type="Gene3D" id="1.20.1560.10">
    <property type="entry name" value="ABC transporter type 1, transmembrane domain"/>
    <property type="match status" value="1"/>
</dbReference>
<feature type="transmembrane region" description="Helical" evidence="9">
    <location>
        <begin position="461"/>
        <end position="481"/>
    </location>
</feature>
<dbReference type="SMART" id="SM00382">
    <property type="entry name" value="AAA"/>
    <property type="match status" value="1"/>
</dbReference>
<sequence>MRVHGFRDRHHFFAPEVIQTSAMDCGPASLKCLLEGFGIRASYGRLREACQTDVDGTSINTIEEIAVQLGLDAEQIMIPPDHVLIPAARALPAIAVVANPNNITHFVVVWRCHGSLVQIMDPANGRRWETKKRFLHELYRHHCPVPAASWREWAASAESIEVLQQRFTIIGSTKDEARSMINQALEDPTWKSVATLDAVLRMLEVMVRSKGIHTGKQAIRVLQTLYQETRAESLAVSETIPAGYWSVRPDDRSSGQEEMLILKGSVLVRIKGKVKQEKAEIPSMERPVSLSPELAAALTEPPARPGRELFTFLRADGLFTPAFLILAFAFAAGTVVVEALLFRGLLDVGQELTLVEQRLFTILMLLMFLSASLLLELPILAGLMRIGRGLECRLRIAFQEKIPRLTDQYFRSRLVSDMAQRCHSVYALRAVSSLGGQFLRTFFELILTALGILWLDPKCLLQVFLLCAVAVLFPLIFHSFLAERDLKVKNHTGALSRFYLDALLGLIPIRSHGAEKSVRREHENLLVEWARSVISVIRVQLVSEGFQSLMGFGLVVWLLFDHCGRVQETGVLLLLIYWSMNLPVLGQSLAGLIYSYPAQRNITLRLLEPLGAPERTDVNNVSEPAKPVLKRKDGSQNGVSITMENVSVVTAGHTILQDLSLTVPAGTNAAIIGPSGAGKTSLVGILLGWHRAASGHVLIDDEPLSSINIETLRKCTAWVDPSVQLWNRSLLENLKYGSHNQSLHSPGLIIEQADLLSVLETLPSGLQTPLGESGALVSGGEGQRVRFGRALFRTGIRLVILDEPFRGLDRGQRRKLLLRARKYWHNATLLCITHDVGETQDFDHVYVLDQGKIIENGSPISLSKEENSRYSTMLDAEKELREGVWSQGPWRKLWLDKGSIQLNLKKNQQI</sequence>
<dbReference type="Pfam" id="PF00005">
    <property type="entry name" value="ABC_tran"/>
    <property type="match status" value="1"/>
</dbReference>
<evidence type="ECO:0000313" key="13">
    <source>
        <dbReference type="EMBL" id="MFC1852080.1"/>
    </source>
</evidence>
<dbReference type="Pfam" id="PF00664">
    <property type="entry name" value="ABC_membrane"/>
    <property type="match status" value="1"/>
</dbReference>
<evidence type="ECO:0000256" key="7">
    <source>
        <dbReference type="ARBA" id="ARBA00023136"/>
    </source>
</evidence>
<evidence type="ECO:0000259" key="10">
    <source>
        <dbReference type="PROSITE" id="PS50893"/>
    </source>
</evidence>
<dbReference type="InterPro" id="IPR027417">
    <property type="entry name" value="P-loop_NTPase"/>
</dbReference>
<dbReference type="PROSITE" id="PS50990">
    <property type="entry name" value="PEPTIDASE_C39"/>
    <property type="match status" value="1"/>
</dbReference>
<keyword evidence="14" id="KW-1185">Reference proteome</keyword>
<evidence type="ECO:0000256" key="2">
    <source>
        <dbReference type="ARBA" id="ARBA00022692"/>
    </source>
</evidence>
<keyword evidence="8" id="KW-0080">Bacteriocin transport</keyword>
<dbReference type="InterPro" id="IPR003593">
    <property type="entry name" value="AAA+_ATPase"/>
</dbReference>
<evidence type="ECO:0000256" key="5">
    <source>
        <dbReference type="ARBA" id="ARBA00022927"/>
    </source>
</evidence>
<protein>
    <submittedName>
        <fullName evidence="13">Cysteine peptidase family C39 domain-containing protein</fullName>
    </submittedName>
</protein>
<name>A0ABV6Z0W4_UNCC1</name>
<feature type="domain" description="Peptidase C39" evidence="12">
    <location>
        <begin position="19"/>
        <end position="145"/>
    </location>
</feature>
<dbReference type="PROSITE" id="PS50893">
    <property type="entry name" value="ABC_TRANSPORTER_2"/>
    <property type="match status" value="1"/>
</dbReference>
<gene>
    <name evidence="13" type="ORF">ACFL27_17945</name>
</gene>
<accession>A0ABV6Z0W4</accession>
<reference evidence="13 14" key="1">
    <citation type="submission" date="2024-09" db="EMBL/GenBank/DDBJ databases">
        <title>Laminarin stimulates single cell rates of sulfate reduction while oxygen inhibits transcriptomic activity in coastal marine sediment.</title>
        <authorList>
            <person name="Lindsay M."/>
            <person name="Orcutt B."/>
            <person name="Emerson D."/>
            <person name="Stepanauskas R."/>
            <person name="D'Angelo T."/>
        </authorList>
    </citation>
    <scope>NUCLEOTIDE SEQUENCE [LARGE SCALE GENOMIC DNA]</scope>
    <source>
        <strain evidence="13">SAG AM-311-K15</strain>
    </source>
</reference>
<feature type="transmembrane region" description="Helical" evidence="9">
    <location>
        <begin position="317"/>
        <end position="342"/>
    </location>
</feature>
<dbReference type="Gene3D" id="3.40.50.300">
    <property type="entry name" value="P-loop containing nucleotide triphosphate hydrolases"/>
    <property type="match status" value="1"/>
</dbReference>
<comment type="caution">
    <text evidence="13">The sequence shown here is derived from an EMBL/GenBank/DDBJ whole genome shotgun (WGS) entry which is preliminary data.</text>
</comment>
<dbReference type="SUPFAM" id="SSF52540">
    <property type="entry name" value="P-loop containing nucleoside triphosphate hydrolases"/>
    <property type="match status" value="1"/>
</dbReference>
<feature type="domain" description="ABC transmembrane type-1" evidence="11">
    <location>
        <begin position="322"/>
        <end position="560"/>
    </location>
</feature>
<dbReference type="InterPro" id="IPR003439">
    <property type="entry name" value="ABC_transporter-like_ATP-bd"/>
</dbReference>
<feature type="transmembrane region" description="Helical" evidence="9">
    <location>
        <begin position="362"/>
        <end position="383"/>
    </location>
</feature>
<organism evidence="13 14">
    <name type="scientific">candidate division CSSED10-310 bacterium</name>
    <dbReference type="NCBI Taxonomy" id="2855610"/>
    <lineage>
        <taxon>Bacteria</taxon>
        <taxon>Bacteria division CSSED10-310</taxon>
    </lineage>
</organism>
<feature type="domain" description="ABC transporter" evidence="10">
    <location>
        <begin position="641"/>
        <end position="875"/>
    </location>
</feature>
<dbReference type="EMBL" id="JBHPBY010000263">
    <property type="protein sequence ID" value="MFC1852080.1"/>
    <property type="molecule type" value="Genomic_DNA"/>
</dbReference>
<dbReference type="InterPro" id="IPR036640">
    <property type="entry name" value="ABC1_TM_sf"/>
</dbReference>
<keyword evidence="7 9" id="KW-0472">Membrane</keyword>
<dbReference type="Proteomes" id="UP001594351">
    <property type="component" value="Unassembled WGS sequence"/>
</dbReference>
<evidence type="ECO:0000256" key="9">
    <source>
        <dbReference type="SAM" id="Phobius"/>
    </source>
</evidence>
<keyword evidence="4" id="KW-0067">ATP-binding</keyword>
<evidence type="ECO:0000259" key="12">
    <source>
        <dbReference type="PROSITE" id="PS50990"/>
    </source>
</evidence>
<comment type="subcellular location">
    <subcellularLocation>
        <location evidence="1">Cell membrane</location>
        <topology evidence="1">Multi-pass membrane protein</topology>
    </subcellularLocation>
</comment>
<dbReference type="PANTHER" id="PTHR24221:SF654">
    <property type="entry name" value="ATP-BINDING CASSETTE SUB-FAMILY B MEMBER 6"/>
    <property type="match status" value="1"/>
</dbReference>
<keyword evidence="6 9" id="KW-1133">Transmembrane helix</keyword>
<dbReference type="PROSITE" id="PS50929">
    <property type="entry name" value="ABC_TM1F"/>
    <property type="match status" value="1"/>
</dbReference>
<proteinExistence type="predicted"/>
<evidence type="ECO:0000313" key="14">
    <source>
        <dbReference type="Proteomes" id="UP001594351"/>
    </source>
</evidence>
<dbReference type="Pfam" id="PF03412">
    <property type="entry name" value="Peptidase_C39"/>
    <property type="match status" value="1"/>
</dbReference>
<keyword evidence="3" id="KW-0547">Nucleotide-binding</keyword>
<feature type="transmembrane region" description="Helical" evidence="9">
    <location>
        <begin position="572"/>
        <end position="596"/>
    </location>
</feature>
<dbReference type="Gene3D" id="3.90.70.10">
    <property type="entry name" value="Cysteine proteinases"/>
    <property type="match status" value="1"/>
</dbReference>
<feature type="transmembrane region" description="Helical" evidence="9">
    <location>
        <begin position="438"/>
        <end position="455"/>
    </location>
</feature>
<evidence type="ECO:0000256" key="3">
    <source>
        <dbReference type="ARBA" id="ARBA00022741"/>
    </source>
</evidence>
<evidence type="ECO:0000259" key="11">
    <source>
        <dbReference type="PROSITE" id="PS50929"/>
    </source>
</evidence>